<reference evidence="4 6" key="1">
    <citation type="submission" date="2019-07" db="EMBL/GenBank/DDBJ databases">
        <title>Venturia inaequalis Genome Resource.</title>
        <authorList>
            <person name="Lichtner F.J."/>
        </authorList>
    </citation>
    <scope>NUCLEOTIDE SEQUENCE [LARGE SCALE GENOMIC DNA]</scope>
    <source>
        <strain evidence="3 5">120213</strain>
        <strain evidence="4 6">DMI_063113</strain>
    </source>
</reference>
<comment type="caution">
    <text evidence="4">The sequence shown here is derived from an EMBL/GenBank/DDBJ whole genome shotgun (WGS) entry which is preliminary data.</text>
</comment>
<dbReference type="OrthoDB" id="446683at2759"/>
<comment type="similarity">
    <text evidence="1">Belongs to the esterase D family.</text>
</comment>
<evidence type="ECO:0000256" key="2">
    <source>
        <dbReference type="ARBA" id="ARBA00022801"/>
    </source>
</evidence>
<keyword evidence="6" id="KW-1185">Reference proteome</keyword>
<proteinExistence type="inferred from homology"/>
<accession>A0A8H3VUA4</accession>
<gene>
    <name evidence="4" type="ORF">EG327_000120</name>
    <name evidence="3" type="ORF">EG328_006530</name>
</gene>
<dbReference type="InterPro" id="IPR029058">
    <property type="entry name" value="AB_hydrolase_fold"/>
</dbReference>
<evidence type="ECO:0008006" key="7">
    <source>
        <dbReference type="Google" id="ProtNLM"/>
    </source>
</evidence>
<evidence type="ECO:0000313" key="6">
    <source>
        <dbReference type="Proteomes" id="UP000490939"/>
    </source>
</evidence>
<name>A0A8H3VUA4_VENIN</name>
<dbReference type="InterPro" id="IPR000801">
    <property type="entry name" value="Esterase-like"/>
</dbReference>
<dbReference type="PANTHER" id="PTHR40841">
    <property type="entry name" value="SIDEROPHORE TRIACETYLFUSARININE C ESTERASE"/>
    <property type="match status" value="1"/>
</dbReference>
<dbReference type="GO" id="GO:0016788">
    <property type="term" value="F:hydrolase activity, acting on ester bonds"/>
    <property type="evidence" value="ECO:0007669"/>
    <property type="project" value="TreeGrafter"/>
</dbReference>
<dbReference type="Pfam" id="PF00756">
    <property type="entry name" value="Esterase"/>
    <property type="match status" value="1"/>
</dbReference>
<dbReference type="Proteomes" id="UP000447873">
    <property type="component" value="Unassembled WGS sequence"/>
</dbReference>
<protein>
    <recommendedName>
        <fullName evidence="7">Ferri-bacillibactin esterase BesA</fullName>
    </recommendedName>
</protein>
<sequence length="306" mass="34184">MAQGLRELERASGPNTCQYVAHTGRGDFLIQVAWPLSWSDTGVPPPDDGTPQTLFVVDGNAYFYTAVDIARRMQYLNNTRTVVVGIGYPITHAVYDFRRGPDLTPASPDGNYEMPLDRHGNPRTDISFGQAKEHLDFIQGEVMDYVYNTLLPVPELKNGRKALYGHSYGGIFALYALFTAPTLFNTFIAASPIVWWNRNFLVTDLEPPFREHNASLEPPPSLLMTHGHCQQDITKQPDETEERFKKRLGIAEGEPMKEGVLAMATRLVDCGKLSKVLTHQFPEEDHGSAAVTGLQMGIMRFLRGDL</sequence>
<dbReference type="InterPro" id="IPR052558">
    <property type="entry name" value="Siderophore_Hydrolase_D"/>
</dbReference>
<dbReference type="Gene3D" id="3.40.50.1820">
    <property type="entry name" value="alpha/beta hydrolase"/>
    <property type="match status" value="1"/>
</dbReference>
<dbReference type="EMBL" id="WNWS01000348">
    <property type="protein sequence ID" value="KAE9969968.1"/>
    <property type="molecule type" value="Genomic_DNA"/>
</dbReference>
<organism evidence="4 6">
    <name type="scientific">Venturia inaequalis</name>
    <name type="common">Apple scab fungus</name>
    <dbReference type="NCBI Taxonomy" id="5025"/>
    <lineage>
        <taxon>Eukaryota</taxon>
        <taxon>Fungi</taxon>
        <taxon>Dikarya</taxon>
        <taxon>Ascomycota</taxon>
        <taxon>Pezizomycotina</taxon>
        <taxon>Dothideomycetes</taxon>
        <taxon>Pleosporomycetidae</taxon>
        <taxon>Venturiales</taxon>
        <taxon>Venturiaceae</taxon>
        <taxon>Venturia</taxon>
    </lineage>
</organism>
<evidence type="ECO:0000256" key="1">
    <source>
        <dbReference type="ARBA" id="ARBA00005622"/>
    </source>
</evidence>
<dbReference type="Proteomes" id="UP000490939">
    <property type="component" value="Unassembled WGS sequence"/>
</dbReference>
<dbReference type="EMBL" id="WNWR01000010">
    <property type="protein sequence ID" value="KAE9994275.1"/>
    <property type="molecule type" value="Genomic_DNA"/>
</dbReference>
<dbReference type="SUPFAM" id="SSF53474">
    <property type="entry name" value="alpha/beta-Hydrolases"/>
    <property type="match status" value="1"/>
</dbReference>
<evidence type="ECO:0000313" key="4">
    <source>
        <dbReference type="EMBL" id="KAE9994275.1"/>
    </source>
</evidence>
<evidence type="ECO:0000313" key="5">
    <source>
        <dbReference type="Proteomes" id="UP000447873"/>
    </source>
</evidence>
<dbReference type="PANTHER" id="PTHR40841:SF2">
    <property type="entry name" value="SIDEROPHORE-DEGRADING ESTERASE (EUROFUNG)"/>
    <property type="match status" value="1"/>
</dbReference>
<evidence type="ECO:0000313" key="3">
    <source>
        <dbReference type="EMBL" id="KAE9969968.1"/>
    </source>
</evidence>
<keyword evidence="2" id="KW-0378">Hydrolase</keyword>
<dbReference type="AlphaFoldDB" id="A0A8H3VUA4"/>